<dbReference type="RefSeq" id="WP_085089470.1">
    <property type="nucleotide sequence ID" value="NZ_FXAK01000007.1"/>
</dbReference>
<dbReference type="InterPro" id="IPR041492">
    <property type="entry name" value="HAD_2"/>
</dbReference>
<name>A0A1X7GZJ3_9PROT</name>
<dbReference type="Pfam" id="PF13419">
    <property type="entry name" value="HAD_2"/>
    <property type="match status" value="1"/>
</dbReference>
<dbReference type="InterPro" id="IPR050155">
    <property type="entry name" value="HAD-like_hydrolase_sf"/>
</dbReference>
<dbReference type="InterPro" id="IPR023214">
    <property type="entry name" value="HAD_sf"/>
</dbReference>
<organism evidence="1 2">
    <name type="scientific">Azospirillum oryzae</name>
    <dbReference type="NCBI Taxonomy" id="286727"/>
    <lineage>
        <taxon>Bacteria</taxon>
        <taxon>Pseudomonadati</taxon>
        <taxon>Pseudomonadota</taxon>
        <taxon>Alphaproteobacteria</taxon>
        <taxon>Rhodospirillales</taxon>
        <taxon>Azospirillaceae</taxon>
        <taxon>Azospirillum</taxon>
    </lineage>
</organism>
<dbReference type="SFLD" id="SFLDG01129">
    <property type="entry name" value="C1.5:_HAD__Beta-PGM__Phosphata"/>
    <property type="match status" value="1"/>
</dbReference>
<dbReference type="InterPro" id="IPR036412">
    <property type="entry name" value="HAD-like_sf"/>
</dbReference>
<gene>
    <name evidence="1" type="ORF">SAMN02982917_4587</name>
</gene>
<reference evidence="1 2" key="1">
    <citation type="submission" date="2017-04" db="EMBL/GenBank/DDBJ databases">
        <authorList>
            <person name="Afonso C.L."/>
            <person name="Miller P.J."/>
            <person name="Scott M.A."/>
            <person name="Spackman E."/>
            <person name="Goraichik I."/>
            <person name="Dimitrov K.M."/>
            <person name="Suarez D.L."/>
            <person name="Swayne D.E."/>
        </authorList>
    </citation>
    <scope>NUCLEOTIDE SEQUENCE [LARGE SCALE GENOMIC DNA]</scope>
    <source>
        <strain evidence="1 2">A2P</strain>
    </source>
</reference>
<dbReference type="STRING" id="286727.SAMN02982917_4587"/>
<dbReference type="Proteomes" id="UP000192936">
    <property type="component" value="Unassembled WGS sequence"/>
</dbReference>
<protein>
    <submittedName>
        <fullName evidence="1">Phosphoglycolate phosphatase</fullName>
    </submittedName>
</protein>
<dbReference type="InterPro" id="IPR023198">
    <property type="entry name" value="PGP-like_dom2"/>
</dbReference>
<dbReference type="SUPFAM" id="SSF56784">
    <property type="entry name" value="HAD-like"/>
    <property type="match status" value="1"/>
</dbReference>
<dbReference type="PANTHER" id="PTHR43434">
    <property type="entry name" value="PHOSPHOGLYCOLATE PHOSPHATASE"/>
    <property type="match status" value="1"/>
</dbReference>
<dbReference type="GO" id="GO:0006281">
    <property type="term" value="P:DNA repair"/>
    <property type="evidence" value="ECO:0007669"/>
    <property type="project" value="TreeGrafter"/>
</dbReference>
<accession>A0A1X7GZJ3</accession>
<dbReference type="PANTHER" id="PTHR43434:SF13">
    <property type="entry name" value="PHOSPHOGLYCOLATE PHOSPHATASE"/>
    <property type="match status" value="1"/>
</dbReference>
<dbReference type="GO" id="GO:0005829">
    <property type="term" value="C:cytosol"/>
    <property type="evidence" value="ECO:0007669"/>
    <property type="project" value="TreeGrafter"/>
</dbReference>
<dbReference type="AlphaFoldDB" id="A0A1X7GZJ3"/>
<dbReference type="GO" id="GO:0008967">
    <property type="term" value="F:phosphoglycolate phosphatase activity"/>
    <property type="evidence" value="ECO:0007669"/>
    <property type="project" value="TreeGrafter"/>
</dbReference>
<evidence type="ECO:0000313" key="2">
    <source>
        <dbReference type="Proteomes" id="UP000192936"/>
    </source>
</evidence>
<proteinExistence type="predicted"/>
<dbReference type="SFLD" id="SFLDS00003">
    <property type="entry name" value="Haloacid_Dehalogenase"/>
    <property type="match status" value="1"/>
</dbReference>
<sequence>MDTAPSRMPQALDRRGYRLAVFDFDGTLADSFPWFIGVLNGVADRYGFNRVQADEVERLRGYDARQIMRHLRVPNWKLPFIANHMRQLMARDIDGIRLFDGVPEVLQELTDRGVTVAIVSSNSVENIHRILGAEAAGRVAHYGCGSSLFGKAAKFRKMLRLTGVPAELAVGIGDEVRDIDAARKLGMGCAAVSWGYARADALAARRPDRLLTRVEDIPGLFGG</sequence>
<dbReference type="Gene3D" id="3.40.50.1000">
    <property type="entry name" value="HAD superfamily/HAD-like"/>
    <property type="match status" value="1"/>
</dbReference>
<dbReference type="EMBL" id="FXAK01000007">
    <property type="protein sequence ID" value="SMF76379.1"/>
    <property type="molecule type" value="Genomic_DNA"/>
</dbReference>
<evidence type="ECO:0000313" key="1">
    <source>
        <dbReference type="EMBL" id="SMF76379.1"/>
    </source>
</evidence>
<dbReference type="Gene3D" id="1.10.150.240">
    <property type="entry name" value="Putative phosphatase, domain 2"/>
    <property type="match status" value="1"/>
</dbReference>